<dbReference type="PANTHER" id="PTHR30086:SF20">
    <property type="entry name" value="ARGININE EXPORTER PROTEIN ARGO-RELATED"/>
    <property type="match status" value="1"/>
</dbReference>
<sequence>MTAALLHGIILAFGLILPLGAQNVFVFNQGASQPKLRGAIPVIITAGLCDTLLILLAVLGVSVIVLTMPILQTVIFSLGIIFLLYMGWSIWKSDPASFSQKEAAMSMQKQVLFAMSVSLLNPHAIIDTIGVIGTSSLSYEGLEKVAFTTACIVISWMWFIGLAVVGRTVGNFDTKGVFLNALNKISAVIIWGVALYLAIQLYNGI</sequence>
<reference evidence="7 9" key="1">
    <citation type="submission" date="2015-01" db="EMBL/GenBank/DDBJ databases">
        <title>Genome sequences of high lactate-tolerant strain Salinicoccus roseus W12 with industrial interest.</title>
        <authorList>
            <person name="Wang H."/>
            <person name="Yu B."/>
        </authorList>
    </citation>
    <scope>NUCLEOTIDE SEQUENCE [LARGE SCALE GENOMIC DNA]</scope>
    <source>
        <strain evidence="7 9">W12</strain>
    </source>
</reference>
<dbReference type="InterPro" id="IPR001123">
    <property type="entry name" value="LeuE-type"/>
</dbReference>
<comment type="subcellular location">
    <subcellularLocation>
        <location evidence="1">Cell membrane</location>
        <topology evidence="1">Multi-pass membrane protein</topology>
    </subcellularLocation>
</comment>
<reference evidence="8 10" key="4">
    <citation type="submission" date="2022-12" db="EMBL/GenBank/DDBJ databases">
        <title>Genome analysis and biological profiling of marine Salinicoccus roseus MOSEL-ME25.</title>
        <authorList>
            <person name="Mirza F.T."/>
            <person name="Xie Y."/>
            <person name="Shinwari Z.K."/>
        </authorList>
    </citation>
    <scope>NUCLEOTIDE SEQUENCE [LARGE SCALE GENOMIC DNA]</scope>
    <source>
        <strain evidence="8 10">MOSEL-ME25</strain>
    </source>
</reference>
<keyword evidence="5 6" id="KW-0472">Membrane</keyword>
<dbReference type="RefSeq" id="WP_040105452.1">
    <property type="nucleotide sequence ID" value="NZ_JABEVU030000001.1"/>
</dbReference>
<dbReference type="Proteomes" id="UP000031546">
    <property type="component" value="Unassembled WGS sequence"/>
</dbReference>
<feature type="transmembrane region" description="Helical" evidence="6">
    <location>
        <begin position="111"/>
        <end position="133"/>
    </location>
</feature>
<evidence type="ECO:0000313" key="9">
    <source>
        <dbReference type="Proteomes" id="UP000031546"/>
    </source>
</evidence>
<reference evidence="10" key="2">
    <citation type="submission" date="2020-04" db="EMBL/GenBank/DDBJ databases">
        <title>Genome analysis and biological profiling of marine Cellulosimicrobium funkei MOSEL-ME6.</title>
        <authorList>
            <person name="Tanveer F."/>
            <person name="Xie Y."/>
            <person name="Shinwari Z.K."/>
        </authorList>
    </citation>
    <scope>NUCLEOTIDE SEQUENCE [LARGE SCALE GENOMIC DNA]</scope>
    <source>
        <strain evidence="10">MOSEL-ME25</strain>
    </source>
</reference>
<dbReference type="OrthoDB" id="5638726at2"/>
<keyword evidence="10" id="KW-1185">Reference proteome</keyword>
<organism evidence="7 9">
    <name type="scientific">Salinicoccus roseus</name>
    <dbReference type="NCBI Taxonomy" id="45670"/>
    <lineage>
        <taxon>Bacteria</taxon>
        <taxon>Bacillati</taxon>
        <taxon>Bacillota</taxon>
        <taxon>Bacilli</taxon>
        <taxon>Bacillales</taxon>
        <taxon>Staphylococcaceae</taxon>
        <taxon>Salinicoccus</taxon>
    </lineage>
</organism>
<feature type="transmembrane region" description="Helical" evidence="6">
    <location>
        <begin position="6"/>
        <end position="27"/>
    </location>
</feature>
<evidence type="ECO:0000313" key="7">
    <source>
        <dbReference type="EMBL" id="KIH71342.1"/>
    </source>
</evidence>
<keyword evidence="3 6" id="KW-0812">Transmembrane</keyword>
<keyword evidence="4 6" id="KW-1133">Transmembrane helix</keyword>
<dbReference type="Pfam" id="PF01810">
    <property type="entry name" value="LysE"/>
    <property type="match status" value="1"/>
</dbReference>
<dbReference type="GO" id="GO:0005886">
    <property type="term" value="C:plasma membrane"/>
    <property type="evidence" value="ECO:0007669"/>
    <property type="project" value="UniProtKB-SubCell"/>
</dbReference>
<evidence type="ECO:0000313" key="10">
    <source>
        <dbReference type="Proteomes" id="UP000527860"/>
    </source>
</evidence>
<evidence type="ECO:0000313" key="8">
    <source>
        <dbReference type="EMBL" id="MDB0580088.1"/>
    </source>
</evidence>
<accession>A0A0C2E7S3</accession>
<dbReference type="PANTHER" id="PTHR30086">
    <property type="entry name" value="ARGININE EXPORTER PROTEIN ARGO"/>
    <property type="match status" value="1"/>
</dbReference>
<evidence type="ECO:0000256" key="1">
    <source>
        <dbReference type="ARBA" id="ARBA00004651"/>
    </source>
</evidence>
<evidence type="ECO:0000256" key="6">
    <source>
        <dbReference type="SAM" id="Phobius"/>
    </source>
</evidence>
<name>A0A0C2E7S3_9STAP</name>
<evidence type="ECO:0000256" key="4">
    <source>
        <dbReference type="ARBA" id="ARBA00022989"/>
    </source>
</evidence>
<evidence type="ECO:0000256" key="2">
    <source>
        <dbReference type="ARBA" id="ARBA00022475"/>
    </source>
</evidence>
<dbReference type="Proteomes" id="UP000527860">
    <property type="component" value="Unassembled WGS sequence"/>
</dbReference>
<keyword evidence="2" id="KW-1003">Cell membrane</keyword>
<evidence type="ECO:0000256" key="3">
    <source>
        <dbReference type="ARBA" id="ARBA00022692"/>
    </source>
</evidence>
<evidence type="ECO:0000256" key="5">
    <source>
        <dbReference type="ARBA" id="ARBA00023136"/>
    </source>
</evidence>
<proteinExistence type="predicted"/>
<dbReference type="AlphaFoldDB" id="A0A0C2E7S3"/>
<dbReference type="EMBL" id="JABEVU030000001">
    <property type="protein sequence ID" value="MDB0580088.1"/>
    <property type="molecule type" value="Genomic_DNA"/>
</dbReference>
<dbReference type="EMBL" id="JXII01000003">
    <property type="protein sequence ID" value="KIH71342.1"/>
    <property type="molecule type" value="Genomic_DNA"/>
</dbReference>
<dbReference type="GeneID" id="77844851"/>
<dbReference type="STRING" id="45670.SN16_04730"/>
<gene>
    <name evidence="8" type="ORF">F7P68_0006065</name>
    <name evidence="7" type="ORF">SN16_04730</name>
</gene>
<dbReference type="GO" id="GO:0015171">
    <property type="term" value="F:amino acid transmembrane transporter activity"/>
    <property type="evidence" value="ECO:0007669"/>
    <property type="project" value="TreeGrafter"/>
</dbReference>
<feature type="transmembrane region" description="Helical" evidence="6">
    <location>
        <begin position="70"/>
        <end position="91"/>
    </location>
</feature>
<feature type="transmembrane region" description="Helical" evidence="6">
    <location>
        <begin position="39"/>
        <end position="64"/>
    </location>
</feature>
<comment type="caution">
    <text evidence="7">The sequence shown here is derived from an EMBL/GenBank/DDBJ whole genome shotgun (WGS) entry which is preliminary data.</text>
</comment>
<feature type="transmembrane region" description="Helical" evidence="6">
    <location>
        <begin position="177"/>
        <end position="199"/>
    </location>
</feature>
<protein>
    <submittedName>
        <fullName evidence="7">LysE family L-lysine exporter</fullName>
    </submittedName>
    <submittedName>
        <fullName evidence="8">LysE/ArgO family amino acid transporter</fullName>
    </submittedName>
</protein>
<feature type="transmembrane region" description="Helical" evidence="6">
    <location>
        <begin position="145"/>
        <end position="165"/>
    </location>
</feature>
<reference evidence="8" key="3">
    <citation type="submission" date="2020-04" db="EMBL/GenBank/DDBJ databases">
        <authorList>
            <person name="Tanveer F."/>
            <person name="Xie Y."/>
            <person name="Shinwari Z.K."/>
        </authorList>
    </citation>
    <scope>NUCLEOTIDE SEQUENCE</scope>
    <source>
        <strain evidence="8">MOSEL-ME25</strain>
    </source>
</reference>